<dbReference type="GO" id="GO:0005634">
    <property type="term" value="C:nucleus"/>
    <property type="evidence" value="ECO:0007669"/>
    <property type="project" value="TreeGrafter"/>
</dbReference>
<feature type="domain" description="Replication factor A C-terminal" evidence="2">
    <location>
        <begin position="10"/>
        <end position="94"/>
    </location>
</feature>
<dbReference type="PANTHER" id="PTHR35537">
    <property type="entry name" value="DNA DAMAGE-INDUCIBLE APOPTOSIS SUPPRESSOR PROTEIN DDIAS"/>
    <property type="match status" value="1"/>
</dbReference>
<dbReference type="OrthoDB" id="6102368at2759"/>
<dbReference type="Proteomes" id="UP001165740">
    <property type="component" value="Chromosome 8"/>
</dbReference>
<name>A0A9W3B736_BIOGL</name>
<feature type="region of interest" description="Disordered" evidence="1">
    <location>
        <begin position="802"/>
        <end position="829"/>
    </location>
</feature>
<keyword evidence="3" id="KW-1185">Reference proteome</keyword>
<evidence type="ECO:0000313" key="4">
    <source>
        <dbReference type="RefSeq" id="XP_055895260.1"/>
    </source>
</evidence>
<dbReference type="InterPro" id="IPR012340">
    <property type="entry name" value="NA-bd_OB-fold"/>
</dbReference>
<gene>
    <name evidence="4" type="primary">LOC129927812</name>
</gene>
<organism evidence="3 4">
    <name type="scientific">Biomphalaria glabrata</name>
    <name type="common">Bloodfluke planorb</name>
    <name type="synonym">Freshwater snail</name>
    <dbReference type="NCBI Taxonomy" id="6526"/>
    <lineage>
        <taxon>Eukaryota</taxon>
        <taxon>Metazoa</taxon>
        <taxon>Spiralia</taxon>
        <taxon>Lophotrochozoa</taxon>
        <taxon>Mollusca</taxon>
        <taxon>Gastropoda</taxon>
        <taxon>Heterobranchia</taxon>
        <taxon>Euthyneura</taxon>
        <taxon>Panpulmonata</taxon>
        <taxon>Hygrophila</taxon>
        <taxon>Lymnaeoidea</taxon>
        <taxon>Planorbidae</taxon>
        <taxon>Biomphalaria</taxon>
    </lineage>
</organism>
<dbReference type="InterPro" id="IPR013955">
    <property type="entry name" value="Rep_factor-A_C"/>
</dbReference>
<reference evidence="4" key="1">
    <citation type="submission" date="2025-08" db="UniProtKB">
        <authorList>
            <consortium name="RefSeq"/>
        </authorList>
    </citation>
    <scope>IDENTIFICATION</scope>
</reference>
<feature type="compositionally biased region" description="Low complexity" evidence="1">
    <location>
        <begin position="370"/>
        <end position="381"/>
    </location>
</feature>
<dbReference type="GeneID" id="129927812"/>
<dbReference type="Pfam" id="PF08646">
    <property type="entry name" value="Rep_fac-A_C"/>
    <property type="match status" value="1"/>
</dbReference>
<dbReference type="GO" id="GO:1902230">
    <property type="term" value="P:negative regulation of intrinsic apoptotic signaling pathway in response to DNA damage"/>
    <property type="evidence" value="ECO:0007669"/>
    <property type="project" value="InterPro"/>
</dbReference>
<evidence type="ECO:0000256" key="1">
    <source>
        <dbReference type="SAM" id="MobiDB-lite"/>
    </source>
</evidence>
<evidence type="ECO:0000259" key="2">
    <source>
        <dbReference type="Pfam" id="PF08646"/>
    </source>
</evidence>
<dbReference type="InterPro" id="IPR043522">
    <property type="entry name" value="DDIAS"/>
</dbReference>
<protein>
    <submittedName>
        <fullName evidence="4">Uncharacterized protein LOC129927812</fullName>
    </submittedName>
</protein>
<dbReference type="RefSeq" id="XP_055895260.1">
    <property type="nucleotide sequence ID" value="XM_056039285.1"/>
</dbReference>
<feature type="compositionally biased region" description="Basic and acidic residues" evidence="1">
    <location>
        <begin position="804"/>
        <end position="815"/>
    </location>
</feature>
<dbReference type="GO" id="GO:0005737">
    <property type="term" value="C:cytoplasm"/>
    <property type="evidence" value="ECO:0007669"/>
    <property type="project" value="TreeGrafter"/>
</dbReference>
<feature type="region of interest" description="Disordered" evidence="1">
    <location>
        <begin position="368"/>
        <end position="393"/>
    </location>
</feature>
<evidence type="ECO:0000313" key="3">
    <source>
        <dbReference type="Proteomes" id="UP001165740"/>
    </source>
</evidence>
<dbReference type="Gene3D" id="2.40.50.140">
    <property type="entry name" value="Nucleic acid-binding proteins"/>
    <property type="match status" value="1"/>
</dbReference>
<dbReference type="AlphaFoldDB" id="A0A9W3B736"/>
<dbReference type="SUPFAM" id="SSF50249">
    <property type="entry name" value="Nucleic acid-binding proteins"/>
    <property type="match status" value="1"/>
</dbReference>
<dbReference type="PANTHER" id="PTHR35537:SF1">
    <property type="entry name" value="DNA DAMAGE-INDUCED APOPTOSIS SUPPRESSOR PROTEIN"/>
    <property type="match status" value="1"/>
</dbReference>
<accession>A0A9W3B736</accession>
<proteinExistence type="predicted"/>
<sequence length="1113" mass="124320">MSLGDRLLLAATVTDVHDGLFVYQACKFCYIKLSDTSYDNTFVCKKCSCRFGTEDTYYRYCLRLTAADNSCLANISVFGSLLDKFFGVSGSEFYLSHVSKLKSKYGSIADSILKIAIETVFVGQNLIFGFKIPKLFFSRKDKNQEILLEDICQSDRAERSCQVALPELTAVQLLPQTNSIISLTVVDSLENLAKRVDEMGYLQLNDVNCEIIRSLCRQNNAYSPENSLQFKPGDCSFTVTPYCSQETLRLSCDVSLSMIADGKLPDHTPLAKNNTDIGLSPVVEMKPANPEMKAIKEKSNNFKNVLNINSKCLSIKRNNSVDNKCLSTKRSDCIESKCYSTKKENPFDTKCSNSCISLVSSVAPKSLKTSFSQPSSLCSQSRNRNEPLRTNRTVSTQNSLLNRNVRLRTNITVSSQSSQLRSADNFRRSPRALKNKSLHLLNKENVNQSKGSNSSWCVLKYNKEKNMKQNDLEPKRKGQLSLKTKKKPLSSLLTHEQSHPEVAKGTILNCQSSLLFESQYNLADRNRLTRSCDLKEDGLAPHSSVSFASSSKDAYGMEHMPESEDLELFLAAMNSEAMPGVDLVTQKYDEKYISQTFTDNLKEVDYKCASNVANDMSNDRLSSSNDEMATHNQSFPMTDEYASAISFNVTLRRSQKRKHDSQILQSFNTTDYVLPTEPPESEDVWQFLERFPTSLNNSQGISQNNHLERFPTSLNNSLNISKNNQNTYLDDRHNVVNTEILLSATVDKHSEDLFTESPRLNQTQVIDKNCSFETMLHTSSTQLNHESRNFVGEELNIKNHHKSSIAEKSSDDSSKFLKSSNETKSQATSTDLDHLNCNVSCGTKSLHESKNLNGLLTGQNTNIVNETLLSDVQDLTDNSQLSAINSLTDYSVLSTAETESILSDSLMNKTEELDPSKEMPDLNTKKFSLKKVRFSSIRRESHFCSSDLVQTTVIPAAYKPLKSCLKFQRVSLETCNDHVTGDLSTSPLASQDLFTQNSDLVGRSSWTSIPSCNDSADLFSPCSTPNDSVCKLPLTPGSCNRFNVSHGPRDDRSTAVDRNDYSLELFSQSPIFINNNSVYIAPAHEACSTPIYMDNNCGSRTPAQGCMTPDLFD</sequence>